<organism evidence="1 2">
    <name type="scientific">Populus alba x Populus x berolinensis</name>
    <dbReference type="NCBI Taxonomy" id="444605"/>
    <lineage>
        <taxon>Eukaryota</taxon>
        <taxon>Viridiplantae</taxon>
        <taxon>Streptophyta</taxon>
        <taxon>Embryophyta</taxon>
        <taxon>Tracheophyta</taxon>
        <taxon>Spermatophyta</taxon>
        <taxon>Magnoliopsida</taxon>
        <taxon>eudicotyledons</taxon>
        <taxon>Gunneridae</taxon>
        <taxon>Pentapetalae</taxon>
        <taxon>rosids</taxon>
        <taxon>fabids</taxon>
        <taxon>Malpighiales</taxon>
        <taxon>Salicaceae</taxon>
        <taxon>Saliceae</taxon>
        <taxon>Populus</taxon>
    </lineage>
</organism>
<evidence type="ECO:0000313" key="2">
    <source>
        <dbReference type="Proteomes" id="UP001164929"/>
    </source>
</evidence>
<comment type="caution">
    <text evidence="1">The sequence shown here is derived from an EMBL/GenBank/DDBJ whole genome shotgun (WGS) entry which is preliminary data.</text>
</comment>
<reference evidence="1" key="1">
    <citation type="journal article" date="2023" name="Mol. Ecol. Resour.">
        <title>Chromosome-level genome assembly of a triploid poplar Populus alba 'Berolinensis'.</title>
        <authorList>
            <person name="Chen S."/>
            <person name="Yu Y."/>
            <person name="Wang X."/>
            <person name="Wang S."/>
            <person name="Zhang T."/>
            <person name="Zhou Y."/>
            <person name="He R."/>
            <person name="Meng N."/>
            <person name="Wang Y."/>
            <person name="Liu W."/>
            <person name="Liu Z."/>
            <person name="Liu J."/>
            <person name="Guo Q."/>
            <person name="Huang H."/>
            <person name="Sederoff R.R."/>
            <person name="Wang G."/>
            <person name="Qu G."/>
            <person name="Chen S."/>
        </authorList>
    </citation>
    <scope>NUCLEOTIDE SEQUENCE</scope>
    <source>
        <strain evidence="1">SC-2020</strain>
    </source>
</reference>
<gene>
    <name evidence="1" type="ORF">NC653_026911</name>
</gene>
<sequence length="41" mass="4900">MREDRDTARAGAQREWMSWIMRVSNVPFEPLRLLIQNSSHN</sequence>
<dbReference type="EMBL" id="JAQIZT010000011">
    <property type="protein sequence ID" value="KAJ6978621.1"/>
    <property type="molecule type" value="Genomic_DNA"/>
</dbReference>
<dbReference type="Proteomes" id="UP001164929">
    <property type="component" value="Chromosome 11"/>
</dbReference>
<keyword evidence="2" id="KW-1185">Reference proteome</keyword>
<evidence type="ECO:0000313" key="1">
    <source>
        <dbReference type="EMBL" id="KAJ6978621.1"/>
    </source>
</evidence>
<name>A0AAD6Q4G6_9ROSI</name>
<protein>
    <submittedName>
        <fullName evidence="1">Uncharacterized protein</fullName>
    </submittedName>
</protein>
<accession>A0AAD6Q4G6</accession>
<dbReference type="AlphaFoldDB" id="A0AAD6Q4G6"/>
<proteinExistence type="predicted"/>